<evidence type="ECO:0000313" key="1">
    <source>
        <dbReference type="EMBL" id="PWF42077.1"/>
    </source>
</evidence>
<name>A0A2U2HEK1_9BURK</name>
<dbReference type="EMBL" id="PXWF02000303">
    <property type="protein sequence ID" value="PWF42077.1"/>
    <property type="molecule type" value="Genomic_DNA"/>
</dbReference>
<keyword evidence="2" id="KW-1185">Reference proteome</keyword>
<reference evidence="1 2" key="1">
    <citation type="submission" date="2018-04" db="EMBL/GenBank/DDBJ databases">
        <title>Massilia violaceinigra sp. nov., a novel purple-pigmented bacterium isolated from Tianshan glacier, Xinjiang, China.</title>
        <authorList>
            <person name="Wang H."/>
        </authorList>
    </citation>
    <scope>NUCLEOTIDE SEQUENCE [LARGE SCALE GENOMIC DNA]</scope>
    <source>
        <strain evidence="1 2">B448-2</strain>
    </source>
</reference>
<dbReference type="Proteomes" id="UP000241421">
    <property type="component" value="Unassembled WGS sequence"/>
</dbReference>
<accession>A0A2U2HEK1</accession>
<dbReference type="AlphaFoldDB" id="A0A2U2HEK1"/>
<dbReference type="RefSeq" id="WP_106759783.1">
    <property type="nucleotide sequence ID" value="NZ_PXWF02000303.1"/>
</dbReference>
<evidence type="ECO:0000313" key="2">
    <source>
        <dbReference type="Proteomes" id="UP000241421"/>
    </source>
</evidence>
<organism evidence="1 2">
    <name type="scientific">Massilia glaciei</name>
    <dbReference type="NCBI Taxonomy" id="1524097"/>
    <lineage>
        <taxon>Bacteria</taxon>
        <taxon>Pseudomonadati</taxon>
        <taxon>Pseudomonadota</taxon>
        <taxon>Betaproteobacteria</taxon>
        <taxon>Burkholderiales</taxon>
        <taxon>Oxalobacteraceae</taxon>
        <taxon>Telluria group</taxon>
        <taxon>Massilia</taxon>
    </lineage>
</organism>
<gene>
    <name evidence="1" type="ORF">C7C56_023445</name>
</gene>
<dbReference type="OrthoDB" id="8926298at2"/>
<protein>
    <submittedName>
        <fullName evidence="1">Uncharacterized protein</fullName>
    </submittedName>
</protein>
<proteinExistence type="predicted"/>
<comment type="caution">
    <text evidence="1">The sequence shown here is derived from an EMBL/GenBank/DDBJ whole genome shotgun (WGS) entry which is preliminary data.</text>
</comment>
<sequence>MLQANEIQQRFSRVEQAIGQAAQTSQSEINTPPQLKDCIQKLDRQTSLAKEVMQSGDQSRIRQCVDDLEMLGDEAKRVCGTSAQVAPRLKEAVIRMHDELSDLKHQLH</sequence>